<evidence type="ECO:0000256" key="2">
    <source>
        <dbReference type="SAM" id="Phobius"/>
    </source>
</evidence>
<dbReference type="PROSITE" id="PS51724">
    <property type="entry name" value="SPOR"/>
    <property type="match status" value="1"/>
</dbReference>
<organism evidence="4 5">
    <name type="scientific">Bowmanella dokdonensis</name>
    <dbReference type="NCBI Taxonomy" id="751969"/>
    <lineage>
        <taxon>Bacteria</taxon>
        <taxon>Pseudomonadati</taxon>
        <taxon>Pseudomonadota</taxon>
        <taxon>Gammaproteobacteria</taxon>
        <taxon>Alteromonadales</taxon>
        <taxon>Alteromonadaceae</taxon>
        <taxon>Bowmanella</taxon>
    </lineage>
</organism>
<evidence type="ECO:0000256" key="1">
    <source>
        <dbReference type="SAM" id="MobiDB-lite"/>
    </source>
</evidence>
<dbReference type="GO" id="GO:0042834">
    <property type="term" value="F:peptidoglycan binding"/>
    <property type="evidence" value="ECO:0007669"/>
    <property type="project" value="InterPro"/>
</dbReference>
<feature type="domain" description="SPOR" evidence="3">
    <location>
        <begin position="374"/>
        <end position="453"/>
    </location>
</feature>
<feature type="compositionally biased region" description="Polar residues" evidence="1">
    <location>
        <begin position="242"/>
        <end position="251"/>
    </location>
</feature>
<keyword evidence="5" id="KW-1185">Reference proteome</keyword>
<sequence>MQAAFIDLHKRLQHLTSFAAGLVLLAGEDRNRQQAFATEFLGEQDPSTNIALLRAAEGREDAAYRHQLISQLVGNVRLDSKRPLTQTLLKICDQQDQAVMIAISAAEHLSGGLVQELWAMVQHQSARGKAFCVILLGSKAWALAAREKLPSPGQPVLLNVEFDAAAEKQLSELDQLIAQKRQAFNQRLANRQIAPLDAPAPLTARVWFRVLILFAFLTCFAALLIWLYPQSLNLLWPDSAQTKTPTPNTRPLSAPQATQAAETAPTEQPPAVESRPDPVPTQVEDEGQTVTDWAEEVQKMQQKLKESPKAEAEPAAQALNEIKETGPQTAEPVAQLPASPVIEEPEASEPGRQQLDDSVPTPNQWLWDEQKLLALPENSYLLQLFAASDPQVLAAAVRDLGLADKTWRYQTQRYGGPWHVLLSNQVFASLEEARAAVSGLPQTVQAASPFAKTLGQIRSEILREPE</sequence>
<dbReference type="Proteomes" id="UP000664654">
    <property type="component" value="Unassembled WGS sequence"/>
</dbReference>
<evidence type="ECO:0000313" key="5">
    <source>
        <dbReference type="Proteomes" id="UP000664654"/>
    </source>
</evidence>
<reference evidence="4" key="1">
    <citation type="submission" date="2021-03" db="EMBL/GenBank/DDBJ databases">
        <title>novel species isolated from a fishpond in China.</title>
        <authorList>
            <person name="Lu H."/>
            <person name="Cai Z."/>
        </authorList>
    </citation>
    <scope>NUCLEOTIDE SEQUENCE</scope>
    <source>
        <strain evidence="4">JCM 30855</strain>
    </source>
</reference>
<dbReference type="EMBL" id="JAFKCV010000001">
    <property type="protein sequence ID" value="MBN7823807.1"/>
    <property type="molecule type" value="Genomic_DNA"/>
</dbReference>
<dbReference type="Gene3D" id="3.30.70.1070">
    <property type="entry name" value="Sporulation related repeat"/>
    <property type="match status" value="1"/>
</dbReference>
<feature type="compositionally biased region" description="Low complexity" evidence="1">
    <location>
        <begin position="254"/>
        <end position="271"/>
    </location>
</feature>
<gene>
    <name evidence="4" type="ORF">J0A66_01095</name>
</gene>
<evidence type="ECO:0000259" key="3">
    <source>
        <dbReference type="PROSITE" id="PS51724"/>
    </source>
</evidence>
<proteinExistence type="predicted"/>
<dbReference type="AlphaFoldDB" id="A0A939DJI6"/>
<feature type="region of interest" description="Disordered" evidence="1">
    <location>
        <begin position="242"/>
        <end position="288"/>
    </location>
</feature>
<keyword evidence="2" id="KW-0472">Membrane</keyword>
<feature type="transmembrane region" description="Helical" evidence="2">
    <location>
        <begin position="206"/>
        <end position="228"/>
    </location>
</feature>
<dbReference type="InterPro" id="IPR036680">
    <property type="entry name" value="SPOR-like_sf"/>
</dbReference>
<keyword evidence="2" id="KW-1133">Transmembrane helix</keyword>
<protein>
    <recommendedName>
        <fullName evidence="3">SPOR domain-containing protein</fullName>
    </recommendedName>
</protein>
<dbReference type="RefSeq" id="WP_206571920.1">
    <property type="nucleotide sequence ID" value="NZ_JAFKCV010000001.1"/>
</dbReference>
<keyword evidence="2" id="KW-0812">Transmembrane</keyword>
<dbReference type="InterPro" id="IPR007730">
    <property type="entry name" value="SPOR-like_dom"/>
</dbReference>
<evidence type="ECO:0000313" key="4">
    <source>
        <dbReference type="EMBL" id="MBN7823807.1"/>
    </source>
</evidence>
<name>A0A939DJI6_9ALTE</name>
<dbReference type="Pfam" id="PF05036">
    <property type="entry name" value="SPOR"/>
    <property type="match status" value="1"/>
</dbReference>
<accession>A0A939DJI6</accession>
<comment type="caution">
    <text evidence="4">The sequence shown here is derived from an EMBL/GenBank/DDBJ whole genome shotgun (WGS) entry which is preliminary data.</text>
</comment>